<accession>Q2GNI0</accession>
<dbReference type="InParanoid" id="Q2GNI0"/>
<dbReference type="RefSeq" id="XP_001228401.1">
    <property type="nucleotide sequence ID" value="XM_001228400.1"/>
</dbReference>
<dbReference type="InterPro" id="IPR027417">
    <property type="entry name" value="P-loop_NTPase"/>
</dbReference>
<proteinExistence type="predicted"/>
<feature type="compositionally biased region" description="Acidic residues" evidence="1">
    <location>
        <begin position="428"/>
        <end position="437"/>
    </location>
</feature>
<dbReference type="HOGENOM" id="CLU_001248_0_0_1"/>
<dbReference type="GeneID" id="4396997"/>
<dbReference type="eggNOG" id="ENOG502S808">
    <property type="taxonomic scope" value="Eukaryota"/>
</dbReference>
<protein>
    <submittedName>
        <fullName evidence="2">Uncharacterized protein</fullName>
    </submittedName>
</protein>
<sequence length="437" mass="48256">MTATLQNRGNIYPHFGFHGLCDGACRRSARGSSTGSARATVPAARGHAKGAWRNLPAAGTDGVQRPESLAEHLAAHRLFLQFTTVVILQEQVRADGCPRLRGFLGRLRNGEQTELDFQRLSQRLYTPSCKASFVDGLRAITPLNQDRWDLNMAAVVQWARAHGKHISIFVAKHDTESGKRLRVEELGDVLRRGDDSQLPTPGLFFYAQGMSVVVTRNQFIGLKVVNGAPFKAVDIFPDLAASTIALASDVTLHLGPPVAVFLELDDSAGLAIPGLPNGTILIKSKTVAIPSQMRGKETRWRGKPGFRRVTHRTGPLCTPAFAMTDQKSQGKQFSDVLVNLKGVHFGGTATRPNFMRAQSWDGLHLFRKSARSDFIEPKNVLDKDMKEAILKLERQGEKTRRRLEQDHRHEPWFQEWDAMPESAQAAEAADEDAGTSL</sequence>
<feature type="compositionally biased region" description="Basic and acidic residues" evidence="1">
    <location>
        <begin position="397"/>
        <end position="412"/>
    </location>
</feature>
<dbReference type="SUPFAM" id="SSF52540">
    <property type="entry name" value="P-loop containing nucleoside triphosphate hydrolases"/>
    <property type="match status" value="1"/>
</dbReference>
<evidence type="ECO:0000313" key="3">
    <source>
        <dbReference type="Proteomes" id="UP000001056"/>
    </source>
</evidence>
<dbReference type="Proteomes" id="UP000001056">
    <property type="component" value="Unassembled WGS sequence"/>
</dbReference>
<name>Q2GNI0_CHAGB</name>
<dbReference type="AlphaFoldDB" id="Q2GNI0"/>
<feature type="region of interest" description="Disordered" evidence="1">
    <location>
        <begin position="397"/>
        <end position="437"/>
    </location>
</feature>
<keyword evidence="3" id="KW-1185">Reference proteome</keyword>
<evidence type="ECO:0000313" key="2">
    <source>
        <dbReference type="EMBL" id="EAQ84070.1"/>
    </source>
</evidence>
<dbReference type="VEuPathDB" id="FungiDB:CHGG_10474"/>
<feature type="compositionally biased region" description="Low complexity" evidence="1">
    <location>
        <begin position="417"/>
        <end position="427"/>
    </location>
</feature>
<evidence type="ECO:0000256" key="1">
    <source>
        <dbReference type="SAM" id="MobiDB-lite"/>
    </source>
</evidence>
<gene>
    <name evidence="2" type="ORF">CHGG_10474</name>
</gene>
<dbReference type="OrthoDB" id="4570014at2759"/>
<reference evidence="3" key="1">
    <citation type="journal article" date="2015" name="Genome Announc.">
        <title>Draft genome sequence of the cellulolytic fungus Chaetomium globosum.</title>
        <authorList>
            <person name="Cuomo C.A."/>
            <person name="Untereiner W.A."/>
            <person name="Ma L.-J."/>
            <person name="Grabherr M."/>
            <person name="Birren B.W."/>
        </authorList>
    </citation>
    <scope>NUCLEOTIDE SEQUENCE [LARGE SCALE GENOMIC DNA]</scope>
    <source>
        <strain evidence="3">ATCC 6205 / CBS 148.51 / DSM 1962 / NBRC 6347 / NRRL 1970</strain>
    </source>
</reference>
<dbReference type="EMBL" id="CH408035">
    <property type="protein sequence ID" value="EAQ84070.1"/>
    <property type="molecule type" value="Genomic_DNA"/>
</dbReference>
<organism evidence="2 3">
    <name type="scientific">Chaetomium globosum (strain ATCC 6205 / CBS 148.51 / DSM 1962 / NBRC 6347 / NRRL 1970)</name>
    <name type="common">Soil fungus</name>
    <dbReference type="NCBI Taxonomy" id="306901"/>
    <lineage>
        <taxon>Eukaryota</taxon>
        <taxon>Fungi</taxon>
        <taxon>Dikarya</taxon>
        <taxon>Ascomycota</taxon>
        <taxon>Pezizomycotina</taxon>
        <taxon>Sordariomycetes</taxon>
        <taxon>Sordariomycetidae</taxon>
        <taxon>Sordariales</taxon>
        <taxon>Chaetomiaceae</taxon>
        <taxon>Chaetomium</taxon>
    </lineage>
</organism>